<dbReference type="AlphaFoldDB" id="A0AAD8KJ38"/>
<keyword evidence="8" id="KW-1185">Reference proteome</keyword>
<proteinExistence type="predicted"/>
<dbReference type="Gene3D" id="3.30.40.10">
    <property type="entry name" value="Zinc/RING finger domain, C3HC4 (zinc finger)"/>
    <property type="match status" value="1"/>
</dbReference>
<dbReference type="PROSITE" id="PS50089">
    <property type="entry name" value="ZF_RING_2"/>
    <property type="match status" value="1"/>
</dbReference>
<feature type="region of interest" description="Disordered" evidence="5">
    <location>
        <begin position="238"/>
        <end position="283"/>
    </location>
</feature>
<dbReference type="InterPro" id="IPR044807">
    <property type="entry name" value="DRIP1-like"/>
</dbReference>
<keyword evidence="3" id="KW-0862">Zinc</keyword>
<dbReference type="PANTHER" id="PTHR46293">
    <property type="entry name" value="E3 UBIQUITIN PROTEIN LIGASE DRIP1"/>
    <property type="match status" value="1"/>
</dbReference>
<dbReference type="GO" id="GO:0008270">
    <property type="term" value="F:zinc ion binding"/>
    <property type="evidence" value="ECO:0007669"/>
    <property type="project" value="UniProtKB-KW"/>
</dbReference>
<name>A0AAD8KJ38_TARER</name>
<feature type="compositionally biased region" description="Polar residues" evidence="5">
    <location>
        <begin position="166"/>
        <end position="188"/>
    </location>
</feature>
<feature type="compositionally biased region" description="Basic and acidic residues" evidence="5">
    <location>
        <begin position="251"/>
        <end position="275"/>
    </location>
</feature>
<evidence type="ECO:0000256" key="4">
    <source>
        <dbReference type="PROSITE-ProRule" id="PRU00175"/>
    </source>
</evidence>
<dbReference type="SUPFAM" id="SSF57850">
    <property type="entry name" value="RING/U-box"/>
    <property type="match status" value="1"/>
</dbReference>
<keyword evidence="1" id="KW-0479">Metal-binding</keyword>
<evidence type="ECO:0000256" key="3">
    <source>
        <dbReference type="ARBA" id="ARBA00022833"/>
    </source>
</evidence>
<feature type="compositionally biased region" description="Basic and acidic residues" evidence="5">
    <location>
        <begin position="190"/>
        <end position="201"/>
    </location>
</feature>
<dbReference type="PROSITE" id="PS00518">
    <property type="entry name" value="ZF_RING_1"/>
    <property type="match status" value="1"/>
</dbReference>
<feature type="compositionally biased region" description="Basic residues" evidence="5">
    <location>
        <begin position="132"/>
        <end position="143"/>
    </location>
</feature>
<gene>
    <name evidence="7" type="ORF">QVD17_22212</name>
</gene>
<reference evidence="7" key="1">
    <citation type="journal article" date="2023" name="bioRxiv">
        <title>Improved chromosome-level genome assembly for marigold (Tagetes erecta).</title>
        <authorList>
            <person name="Jiang F."/>
            <person name="Yuan L."/>
            <person name="Wang S."/>
            <person name="Wang H."/>
            <person name="Xu D."/>
            <person name="Wang A."/>
            <person name="Fan W."/>
        </authorList>
    </citation>
    <scope>NUCLEOTIDE SEQUENCE</scope>
    <source>
        <strain evidence="7">WSJ</strain>
        <tissue evidence="7">Leaf</tissue>
    </source>
</reference>
<evidence type="ECO:0000313" key="8">
    <source>
        <dbReference type="Proteomes" id="UP001229421"/>
    </source>
</evidence>
<keyword evidence="2 4" id="KW-0863">Zinc-finger</keyword>
<protein>
    <recommendedName>
        <fullName evidence="6">RING-type domain-containing protein</fullName>
    </recommendedName>
</protein>
<comment type="caution">
    <text evidence="7">The sequence shown here is derived from an EMBL/GenBank/DDBJ whole genome shotgun (WGS) entry which is preliminary data.</text>
</comment>
<evidence type="ECO:0000313" key="7">
    <source>
        <dbReference type="EMBL" id="KAK1420535.1"/>
    </source>
</evidence>
<dbReference type="Pfam" id="PF13923">
    <property type="entry name" value="zf-C3HC4_2"/>
    <property type="match status" value="1"/>
</dbReference>
<dbReference type="PANTHER" id="PTHR46293:SF15">
    <property type="entry name" value="DNA REPAIR PROTEIN, RAD18-RELATED"/>
    <property type="match status" value="1"/>
</dbReference>
<sequence>MSNNQVVKLRRKELAACMTCPICNKLFRDATTIPECLHTFCRKCIHKKITDEELECCPICNIDLGCVPLEKLRPDHNLQDVRWKIFPSKRRRVNAPEVVPSVTLPLRRKERSLSSLVVCTPRVSPQTTLTGKRSKGPPRKKPRGSSFSVDKSVKKEDDSMEDHQDSSSSRAISSKFTQNLRQNSSAPEASSDHSPDKEKNNGKVGLWEPLNYLAEVTNRSKSSKFTLQGSNAISETPTTSKIEGYARKTKGKDQLKRSKFQDENGRSDVDATESAKHKKIRNNGKNKAGSLAVLDVDVNNAVGDKRINPIWFHLVPSKEQEGEPLGQIEGSFVRLKDGNIPVSVIQKFVMSKLKLGSDNEVELTCMGQPLMPSVLLGNLMDTWLQKQPTSQMISVIVGSSAKEYMMEISYARKTLGTSVGVAPAPAI</sequence>
<dbReference type="InterPro" id="IPR001841">
    <property type="entry name" value="Znf_RING"/>
</dbReference>
<organism evidence="7 8">
    <name type="scientific">Tagetes erecta</name>
    <name type="common">African marigold</name>
    <dbReference type="NCBI Taxonomy" id="13708"/>
    <lineage>
        <taxon>Eukaryota</taxon>
        <taxon>Viridiplantae</taxon>
        <taxon>Streptophyta</taxon>
        <taxon>Embryophyta</taxon>
        <taxon>Tracheophyta</taxon>
        <taxon>Spermatophyta</taxon>
        <taxon>Magnoliopsida</taxon>
        <taxon>eudicotyledons</taxon>
        <taxon>Gunneridae</taxon>
        <taxon>Pentapetalae</taxon>
        <taxon>asterids</taxon>
        <taxon>campanulids</taxon>
        <taxon>Asterales</taxon>
        <taxon>Asteraceae</taxon>
        <taxon>Asteroideae</taxon>
        <taxon>Heliantheae alliance</taxon>
        <taxon>Tageteae</taxon>
        <taxon>Tagetes</taxon>
    </lineage>
</organism>
<evidence type="ECO:0000256" key="5">
    <source>
        <dbReference type="SAM" id="MobiDB-lite"/>
    </source>
</evidence>
<dbReference type="InterPro" id="IPR013083">
    <property type="entry name" value="Znf_RING/FYVE/PHD"/>
</dbReference>
<feature type="compositionally biased region" description="Basic and acidic residues" evidence="5">
    <location>
        <begin position="151"/>
        <end position="165"/>
    </location>
</feature>
<evidence type="ECO:0000259" key="6">
    <source>
        <dbReference type="PROSITE" id="PS50089"/>
    </source>
</evidence>
<accession>A0AAD8KJ38</accession>
<feature type="region of interest" description="Disordered" evidence="5">
    <location>
        <begin position="124"/>
        <end position="204"/>
    </location>
</feature>
<dbReference type="GO" id="GO:0004842">
    <property type="term" value="F:ubiquitin-protein transferase activity"/>
    <property type="evidence" value="ECO:0007669"/>
    <property type="project" value="InterPro"/>
</dbReference>
<evidence type="ECO:0000256" key="2">
    <source>
        <dbReference type="ARBA" id="ARBA00022771"/>
    </source>
</evidence>
<evidence type="ECO:0000256" key="1">
    <source>
        <dbReference type="ARBA" id="ARBA00022723"/>
    </source>
</evidence>
<dbReference type="InterPro" id="IPR017907">
    <property type="entry name" value="Znf_RING_CS"/>
</dbReference>
<dbReference type="Proteomes" id="UP001229421">
    <property type="component" value="Unassembled WGS sequence"/>
</dbReference>
<dbReference type="CDD" id="cd16525">
    <property type="entry name" value="RING-HC_PCGF"/>
    <property type="match status" value="1"/>
</dbReference>
<feature type="domain" description="RING-type" evidence="6">
    <location>
        <begin position="20"/>
        <end position="61"/>
    </location>
</feature>
<dbReference type="SMART" id="SM00184">
    <property type="entry name" value="RING"/>
    <property type="match status" value="1"/>
</dbReference>
<dbReference type="EMBL" id="JAUHHV010000006">
    <property type="protein sequence ID" value="KAK1420535.1"/>
    <property type="molecule type" value="Genomic_DNA"/>
</dbReference>